<sequence length="456" mass="48304">MAAHAEPFKKTVPQDQAGVQLSFAPLVKKVAPAVVNIYTTRTITRRYVHPFMDDPFFSQFFGDMPGYDRGGTVRRKVEGALGSGVIVSPDGLVVTNAHVVKGADEIKVILADGREFSARVSLKDEPSDLALLRVDTGREALPHAELKPSETLEVGDLVLAIGNPFGVGQTVTSGIISALARSSLDINDYNFFIQTDAAINPGNSGGPLVSMNGGVIGINTAIFSQSGGSLGIGFAIPSEMVQSVIAAEAGGSSDVVRPWLGVSSQAVTAEIADSLGLSKPRGTLISDLHSASPLRAAGVKVGDVLVMLNGHEIRDPSEMKFRMATVKIGDTAVIGYLRGGKVKEARVKAIAPPEDPPRDQTTLTQGIFKGVTVANINPAVAHELGLPDQDAQGVVVMKVEGDGYGTRLLRKGDKILNVSQRDIKDVESLKKTLMLRLAMFSLVINRNGQIQQIAIR</sequence>
<dbReference type="InterPro" id="IPR036034">
    <property type="entry name" value="PDZ_sf"/>
</dbReference>
<keyword evidence="3" id="KW-0732">Signal</keyword>
<evidence type="ECO:0000256" key="7">
    <source>
        <dbReference type="PIRSR" id="PIRSR611782-1"/>
    </source>
</evidence>
<dbReference type="InterPro" id="IPR011782">
    <property type="entry name" value="Pept_S1C_Do"/>
</dbReference>
<evidence type="ECO:0000259" key="9">
    <source>
        <dbReference type="SMART" id="SM00228"/>
    </source>
</evidence>
<dbReference type="InterPro" id="IPR009003">
    <property type="entry name" value="Peptidase_S1_PA"/>
</dbReference>
<dbReference type="GO" id="GO:0006508">
    <property type="term" value="P:proteolysis"/>
    <property type="evidence" value="ECO:0007669"/>
    <property type="project" value="UniProtKB-KW"/>
</dbReference>
<dbReference type="AlphaFoldDB" id="A0A7T5R4V6"/>
<dbReference type="InterPro" id="IPR001940">
    <property type="entry name" value="Peptidase_S1C"/>
</dbReference>
<dbReference type="SUPFAM" id="SSF50494">
    <property type="entry name" value="Trypsin-like serine proteases"/>
    <property type="match status" value="1"/>
</dbReference>
<dbReference type="NCBIfam" id="TIGR02037">
    <property type="entry name" value="degP_htrA_DO"/>
    <property type="match status" value="1"/>
</dbReference>
<keyword evidence="5" id="KW-0378">Hydrolase</keyword>
<reference evidence="10 11" key="1">
    <citation type="submission" date="2020-07" db="EMBL/GenBank/DDBJ databases">
        <title>Huge and variable diversity of episymbiotic CPR bacteria and DPANN archaea in groundwater ecosystems.</title>
        <authorList>
            <person name="He C.Y."/>
            <person name="Keren R."/>
            <person name="Whittaker M."/>
            <person name="Farag I.F."/>
            <person name="Doudna J."/>
            <person name="Cate J.H.D."/>
            <person name="Banfield J.F."/>
        </authorList>
    </citation>
    <scope>NUCLEOTIDE SEQUENCE [LARGE SCALE GENOMIC DNA]</scope>
    <source>
        <strain evidence="10">NC_groundwater_70_Ag_B-0.1um_54_66</strain>
    </source>
</reference>
<feature type="binding site" evidence="8">
    <location>
        <begin position="202"/>
        <end position="204"/>
    </location>
    <ligand>
        <name>substrate</name>
    </ligand>
</feature>
<dbReference type="Pfam" id="PF13180">
    <property type="entry name" value="PDZ_2"/>
    <property type="match status" value="1"/>
</dbReference>
<evidence type="ECO:0000313" key="10">
    <source>
        <dbReference type="EMBL" id="QQG37485.1"/>
    </source>
</evidence>
<gene>
    <name evidence="10" type="ORF">HYS17_11940</name>
</gene>
<organism evidence="10 11">
    <name type="scientific">Micavibrio aeruginosavorus</name>
    <dbReference type="NCBI Taxonomy" id="349221"/>
    <lineage>
        <taxon>Bacteria</taxon>
        <taxon>Pseudomonadati</taxon>
        <taxon>Bdellovibrionota</taxon>
        <taxon>Bdellovibrionia</taxon>
        <taxon>Bdellovibrionales</taxon>
        <taxon>Pseudobdellovibrionaceae</taxon>
        <taxon>Micavibrio</taxon>
    </lineage>
</organism>
<dbReference type="InterPro" id="IPR001478">
    <property type="entry name" value="PDZ"/>
</dbReference>
<proteinExistence type="inferred from homology"/>
<evidence type="ECO:0000256" key="3">
    <source>
        <dbReference type="ARBA" id="ARBA00022729"/>
    </source>
</evidence>
<evidence type="ECO:0000256" key="1">
    <source>
        <dbReference type="ARBA" id="ARBA00010541"/>
    </source>
</evidence>
<name>A0A7T5R4V6_9BACT</name>
<dbReference type="SUPFAM" id="SSF50156">
    <property type="entry name" value="PDZ domain-like"/>
    <property type="match status" value="2"/>
</dbReference>
<keyword evidence="2" id="KW-0645">Protease</keyword>
<dbReference type="Proteomes" id="UP000595362">
    <property type="component" value="Chromosome"/>
</dbReference>
<dbReference type="Gene3D" id="2.40.10.120">
    <property type="match status" value="1"/>
</dbReference>
<feature type="binding site" evidence="8">
    <location>
        <position position="128"/>
    </location>
    <ligand>
        <name>substrate</name>
    </ligand>
</feature>
<evidence type="ECO:0000256" key="8">
    <source>
        <dbReference type="PIRSR" id="PIRSR611782-2"/>
    </source>
</evidence>
<feature type="domain" description="PDZ" evidence="9">
    <location>
        <begin position="382"/>
        <end position="448"/>
    </location>
</feature>
<dbReference type="PANTHER" id="PTHR22939:SF129">
    <property type="entry name" value="SERINE PROTEASE HTRA2, MITOCHONDRIAL"/>
    <property type="match status" value="1"/>
</dbReference>
<protein>
    <submittedName>
        <fullName evidence="10">Do family serine endopeptidase</fullName>
    </submittedName>
</protein>
<dbReference type="PRINTS" id="PR00834">
    <property type="entry name" value="PROTEASES2C"/>
</dbReference>
<feature type="active site" description="Charge relay system" evidence="7">
    <location>
        <position position="98"/>
    </location>
</feature>
<feature type="domain" description="PDZ" evidence="9">
    <location>
        <begin position="258"/>
        <end position="340"/>
    </location>
</feature>
<keyword evidence="4" id="KW-0677">Repeat</keyword>
<evidence type="ECO:0000256" key="6">
    <source>
        <dbReference type="ARBA" id="ARBA00022825"/>
    </source>
</evidence>
<dbReference type="SMART" id="SM00228">
    <property type="entry name" value="PDZ"/>
    <property type="match status" value="2"/>
</dbReference>
<dbReference type="GO" id="GO:0004252">
    <property type="term" value="F:serine-type endopeptidase activity"/>
    <property type="evidence" value="ECO:0007669"/>
    <property type="project" value="InterPro"/>
</dbReference>
<dbReference type="Gene3D" id="2.30.42.10">
    <property type="match status" value="2"/>
</dbReference>
<feature type="active site" description="Charge relay system" evidence="7">
    <location>
        <position position="204"/>
    </location>
</feature>
<keyword evidence="6" id="KW-0720">Serine protease</keyword>
<comment type="similarity">
    <text evidence="1">Belongs to the peptidase S1C family.</text>
</comment>
<evidence type="ECO:0000256" key="2">
    <source>
        <dbReference type="ARBA" id="ARBA00022670"/>
    </source>
</evidence>
<feature type="binding site" evidence="8">
    <location>
        <position position="98"/>
    </location>
    <ligand>
        <name>substrate</name>
    </ligand>
</feature>
<dbReference type="EMBL" id="CP066681">
    <property type="protein sequence ID" value="QQG37485.1"/>
    <property type="molecule type" value="Genomic_DNA"/>
</dbReference>
<dbReference type="Pfam" id="PF13365">
    <property type="entry name" value="Trypsin_2"/>
    <property type="match status" value="1"/>
</dbReference>
<feature type="active site" description="Charge relay system" evidence="7">
    <location>
        <position position="128"/>
    </location>
</feature>
<evidence type="ECO:0000256" key="4">
    <source>
        <dbReference type="ARBA" id="ARBA00022737"/>
    </source>
</evidence>
<dbReference type="PANTHER" id="PTHR22939">
    <property type="entry name" value="SERINE PROTEASE FAMILY S1C HTRA-RELATED"/>
    <property type="match status" value="1"/>
</dbReference>
<evidence type="ECO:0000313" key="11">
    <source>
        <dbReference type="Proteomes" id="UP000595362"/>
    </source>
</evidence>
<accession>A0A7T5R4V6</accession>
<evidence type="ECO:0000256" key="5">
    <source>
        <dbReference type="ARBA" id="ARBA00022801"/>
    </source>
</evidence>